<evidence type="ECO:0000313" key="3">
    <source>
        <dbReference type="EMBL" id="MDN7241135.1"/>
    </source>
</evidence>
<reference evidence="3 4" key="1">
    <citation type="submission" date="2023-06" db="EMBL/GenBank/DDBJ databases">
        <title>Novel species in genus Planococcus.</title>
        <authorList>
            <person name="Ning S."/>
        </authorList>
    </citation>
    <scope>NUCLEOTIDE SEQUENCE [LARGE SCALE GENOMIC DNA]</scope>
    <source>
        <strain evidence="3 4">N028</strain>
    </source>
</reference>
<dbReference type="RefSeq" id="WP_301722930.1">
    <property type="nucleotide sequence ID" value="NZ_JAUJWV010000001.1"/>
</dbReference>
<gene>
    <name evidence="3" type="ORF">QWY14_05000</name>
</gene>
<dbReference type="EMBL" id="JAUJWV010000001">
    <property type="protein sequence ID" value="MDN7241135.1"/>
    <property type="molecule type" value="Genomic_DNA"/>
</dbReference>
<keyword evidence="2" id="KW-0812">Transmembrane</keyword>
<evidence type="ECO:0000256" key="1">
    <source>
        <dbReference type="SAM" id="MobiDB-lite"/>
    </source>
</evidence>
<comment type="caution">
    <text evidence="3">The sequence shown here is derived from an EMBL/GenBank/DDBJ whole genome shotgun (WGS) entry which is preliminary data.</text>
</comment>
<proteinExistence type="predicted"/>
<organism evidence="3 4">
    <name type="scientific">Planococcus shixiaomingii</name>
    <dbReference type="NCBI Taxonomy" id="3058393"/>
    <lineage>
        <taxon>Bacteria</taxon>
        <taxon>Bacillati</taxon>
        <taxon>Bacillota</taxon>
        <taxon>Bacilli</taxon>
        <taxon>Bacillales</taxon>
        <taxon>Caryophanaceae</taxon>
        <taxon>Planococcus</taxon>
    </lineage>
</organism>
<sequence>MSNNKWDEEYIESLLGDFPAIQDERPKEEIYQRLAKKSPTQKRQRNWLPLLVAALAFITVGILIASILSQNGINSASQQENSEQSAESAATSKEADSDASGGSAAESNEESQESQENEESADFSIMQTPDINRTAVYDSDLTEATLFTIGMTENAYVIPISFLIPNEQIERDFENGTPNSVDLYNKYAPNLDEQALGFDDYHPYLGTISKTDQGAAHMLPNDHKYDEASASIGVYIASIQETFKDVEEVAVLNEDGTPAEFDQVGPMEPIKTGAENVAYHAFTTASEATYLIPSYGMPFGSAAEAVEALAASLSDFQQATIPEGTNFSVTETDELVAVEFTEPFDLEALDPLAASRMVESLALTTQSFGKQVQLNNMAQEQWNEFDFTQPISAPLAPNKLEWPLK</sequence>
<name>A0ABT8MZV3_9BACL</name>
<feature type="compositionally biased region" description="Acidic residues" evidence="1">
    <location>
        <begin position="107"/>
        <end position="121"/>
    </location>
</feature>
<dbReference type="Proteomes" id="UP001172055">
    <property type="component" value="Unassembled WGS sequence"/>
</dbReference>
<feature type="transmembrane region" description="Helical" evidence="2">
    <location>
        <begin position="47"/>
        <end position="68"/>
    </location>
</feature>
<evidence type="ECO:0000313" key="4">
    <source>
        <dbReference type="Proteomes" id="UP001172055"/>
    </source>
</evidence>
<feature type="compositionally biased region" description="Low complexity" evidence="1">
    <location>
        <begin position="78"/>
        <end position="106"/>
    </location>
</feature>
<protein>
    <recommendedName>
        <fullName evidence="5">Sigma-X negative effector</fullName>
    </recommendedName>
</protein>
<feature type="region of interest" description="Disordered" evidence="1">
    <location>
        <begin position="78"/>
        <end position="127"/>
    </location>
</feature>
<keyword evidence="4" id="KW-1185">Reference proteome</keyword>
<keyword evidence="2" id="KW-0472">Membrane</keyword>
<evidence type="ECO:0000256" key="2">
    <source>
        <dbReference type="SAM" id="Phobius"/>
    </source>
</evidence>
<evidence type="ECO:0008006" key="5">
    <source>
        <dbReference type="Google" id="ProtNLM"/>
    </source>
</evidence>
<accession>A0ABT8MZV3</accession>
<keyword evidence="2" id="KW-1133">Transmembrane helix</keyword>